<sequence>MGMIVTEGMIMGADTTRATMTKVGAVGMIADTMIAGMIVITVEIVMIGMTDSLSISGGL</sequence>
<gene>
    <name evidence="3" type="ORF">E4167_20840</name>
    <name evidence="2" type="ORF">YA0849_31930</name>
</gene>
<keyword evidence="1" id="KW-1133">Transmembrane helix</keyword>
<accession>A0A4P7Y7H1</accession>
<dbReference type="RefSeq" id="WP_046383012.1">
    <property type="nucleotide sequence ID" value="NZ_CP039631.3"/>
</dbReference>
<reference evidence="2 5" key="3">
    <citation type="submission" date="2020-12" db="EMBL/GenBank/DDBJ databases">
        <title>Comparative genomic insights into the epidemiology and virulence of plant pathogenic Pseudomonads from Turkey.</title>
        <authorList>
            <person name="Dillon M."/>
            <person name="Ruiz-Bedoya T."/>
            <person name="Bendalovic-Torma C."/>
            <person name="Guttman K.M."/>
            <person name="Kwak H."/>
            <person name="Middleton M.A."/>
            <person name="Wang P.W."/>
            <person name="Horuz S."/>
            <person name="Aysan Y."/>
            <person name="Guttman D.S."/>
        </authorList>
    </citation>
    <scope>NUCLEOTIDE SEQUENCE [LARGE SCALE GENOMIC DNA]</scope>
    <source>
        <strain evidence="2 5">S4_EA_3a</strain>
    </source>
</reference>
<evidence type="ECO:0000313" key="2">
    <source>
        <dbReference type="EMBL" id="MBI6653557.1"/>
    </source>
</evidence>
<protein>
    <submittedName>
        <fullName evidence="3">Uncharacterized protein</fullName>
    </submittedName>
</protein>
<evidence type="ECO:0000313" key="4">
    <source>
        <dbReference type="Proteomes" id="UP000298274"/>
    </source>
</evidence>
<reference evidence="4" key="1">
    <citation type="submission" date="2019-04" db="EMBL/GenBank/DDBJ databases">
        <title>Complete genome sequence of Pseudomonas veronii strain PVy, a versatile degrader capable of using multiple contaminants as sole carbon sources.</title>
        <authorList>
            <person name="Lopez-Echartea E."/>
            <person name="Ridl J."/>
            <person name="Pajer P."/>
            <person name="Strejcek M."/>
            <person name="Suman J."/>
            <person name="Uhlik O."/>
        </authorList>
    </citation>
    <scope>NUCLEOTIDE SEQUENCE [LARGE SCALE GENOMIC DNA]</scope>
    <source>
        <strain evidence="4">Pvy</strain>
    </source>
</reference>
<dbReference type="EMBL" id="CP039631">
    <property type="protein sequence ID" value="QCG66997.2"/>
    <property type="molecule type" value="Genomic_DNA"/>
</dbReference>
<dbReference type="EMBL" id="JAEILD010000233">
    <property type="protein sequence ID" value="MBI6653557.1"/>
    <property type="molecule type" value="Genomic_DNA"/>
</dbReference>
<reference evidence="3" key="2">
    <citation type="submission" date="2020-01" db="EMBL/GenBank/DDBJ databases">
        <title>Complete genome sequence of Pseudomonas veronii strain PVy, a versatile degrader capable of using multiple contaminants as sole carbon sources.</title>
        <authorList>
            <person name="Lopez-Echartea E."/>
            <person name="Ridl J."/>
            <person name="Pajer P."/>
            <person name="Strejcek M."/>
            <person name="Suman J."/>
            <person name="Uhlik O."/>
        </authorList>
    </citation>
    <scope>NUCLEOTIDE SEQUENCE</scope>
    <source>
        <strain evidence="3">Pvy</strain>
    </source>
</reference>
<keyword evidence="5" id="KW-1185">Reference proteome</keyword>
<keyword evidence="1" id="KW-0472">Membrane</keyword>
<feature type="transmembrane region" description="Helical" evidence="1">
    <location>
        <begin position="25"/>
        <end position="49"/>
    </location>
</feature>
<evidence type="ECO:0000313" key="5">
    <source>
        <dbReference type="Proteomes" id="UP000614123"/>
    </source>
</evidence>
<proteinExistence type="predicted"/>
<evidence type="ECO:0000256" key="1">
    <source>
        <dbReference type="SAM" id="Phobius"/>
    </source>
</evidence>
<organism evidence="3 4">
    <name type="scientific">Pseudomonas veronii</name>
    <dbReference type="NCBI Taxonomy" id="76761"/>
    <lineage>
        <taxon>Bacteria</taxon>
        <taxon>Pseudomonadati</taxon>
        <taxon>Pseudomonadota</taxon>
        <taxon>Gammaproteobacteria</taxon>
        <taxon>Pseudomonadales</taxon>
        <taxon>Pseudomonadaceae</taxon>
        <taxon>Pseudomonas</taxon>
    </lineage>
</organism>
<dbReference type="Proteomes" id="UP000614123">
    <property type="component" value="Unassembled WGS sequence"/>
</dbReference>
<name>A0A4P7Y7H1_PSEVE</name>
<keyword evidence="1" id="KW-0812">Transmembrane</keyword>
<dbReference type="Proteomes" id="UP000298274">
    <property type="component" value="Chromosome"/>
</dbReference>
<dbReference type="AlphaFoldDB" id="A0A4P7Y7H1"/>
<evidence type="ECO:0000313" key="3">
    <source>
        <dbReference type="EMBL" id="QCG66997.2"/>
    </source>
</evidence>